<feature type="transmembrane region" description="Helical" evidence="2">
    <location>
        <begin position="13"/>
        <end position="36"/>
    </location>
</feature>
<dbReference type="AlphaFoldDB" id="A0A426YTG9"/>
<organism evidence="4 5">
    <name type="scientific">Ensete ventricosum</name>
    <name type="common">Abyssinian banana</name>
    <name type="synonym">Musa ensete</name>
    <dbReference type="NCBI Taxonomy" id="4639"/>
    <lineage>
        <taxon>Eukaryota</taxon>
        <taxon>Viridiplantae</taxon>
        <taxon>Streptophyta</taxon>
        <taxon>Embryophyta</taxon>
        <taxon>Tracheophyta</taxon>
        <taxon>Spermatophyta</taxon>
        <taxon>Magnoliopsida</taxon>
        <taxon>Liliopsida</taxon>
        <taxon>Zingiberales</taxon>
        <taxon>Musaceae</taxon>
        <taxon>Ensete</taxon>
    </lineage>
</organism>
<dbReference type="PANTHER" id="PTHR33098:SF53">
    <property type="entry name" value="OS05G0540900 PROTEIN"/>
    <property type="match status" value="1"/>
</dbReference>
<feature type="domain" description="DUF4408" evidence="3">
    <location>
        <begin position="7"/>
        <end position="38"/>
    </location>
</feature>
<protein>
    <recommendedName>
        <fullName evidence="3">DUF4408 domain-containing protein</fullName>
    </recommendedName>
</protein>
<evidence type="ECO:0000313" key="5">
    <source>
        <dbReference type="Proteomes" id="UP000287651"/>
    </source>
</evidence>
<keyword evidence="2" id="KW-0472">Membrane</keyword>
<keyword evidence="2" id="KW-1133">Transmembrane helix</keyword>
<dbReference type="InterPro" id="IPR008480">
    <property type="entry name" value="DUF761_pln"/>
</dbReference>
<keyword evidence="2" id="KW-0812">Transmembrane</keyword>
<evidence type="ECO:0000256" key="2">
    <source>
        <dbReference type="SAM" id="Phobius"/>
    </source>
</evidence>
<feature type="region of interest" description="Disordered" evidence="1">
    <location>
        <begin position="92"/>
        <end position="138"/>
    </location>
</feature>
<dbReference type="PANTHER" id="PTHR33098">
    <property type="entry name" value="COTTON FIBER (DUF761)"/>
    <property type="match status" value="1"/>
</dbReference>
<comment type="caution">
    <text evidence="4">The sequence shown here is derived from an EMBL/GenBank/DDBJ whole genome shotgun (WGS) entry which is preliminary data.</text>
</comment>
<evidence type="ECO:0000259" key="3">
    <source>
        <dbReference type="Pfam" id="PF14364"/>
    </source>
</evidence>
<sequence>MLGDSLPSVFASVYGWFTPTVLFVLLNVVIGSIAVASKSYHHRRHQHGTAADDDVGAYPGRFLTRSLSRSSTVVLDRLRSFNLHLYRSDEIPPPFEATPAPAAEVADEAPHPAPEAEGEHQHHEHLGRSQSDTKPTAAEMTPRLAVRMKKSASEKSAFAHFEEAVTAAVETADPDEGNGGDEVDARADDFINRFRHQLKLQRLASIMRYKEMLNRGS</sequence>
<proteinExistence type="predicted"/>
<dbReference type="Proteomes" id="UP000287651">
    <property type="component" value="Unassembled WGS sequence"/>
</dbReference>
<dbReference type="Pfam" id="PF14364">
    <property type="entry name" value="DUF4408"/>
    <property type="match status" value="1"/>
</dbReference>
<gene>
    <name evidence="4" type="ORF">B296_00015717</name>
</gene>
<accession>A0A426YTG9</accession>
<reference evidence="4 5" key="1">
    <citation type="journal article" date="2014" name="Agronomy (Basel)">
        <title>A Draft Genome Sequence for Ensete ventricosum, the Drought-Tolerant Tree Against Hunger.</title>
        <authorList>
            <person name="Harrison J."/>
            <person name="Moore K.A."/>
            <person name="Paszkiewicz K."/>
            <person name="Jones T."/>
            <person name="Grant M."/>
            <person name="Ambacheew D."/>
            <person name="Muzemil S."/>
            <person name="Studholme D.J."/>
        </authorList>
    </citation>
    <scope>NUCLEOTIDE SEQUENCE [LARGE SCALE GENOMIC DNA]</scope>
</reference>
<name>A0A426YTG9_ENSVE</name>
<evidence type="ECO:0000256" key="1">
    <source>
        <dbReference type="SAM" id="MobiDB-lite"/>
    </source>
</evidence>
<dbReference type="InterPro" id="IPR025520">
    <property type="entry name" value="DUF4408"/>
</dbReference>
<feature type="compositionally biased region" description="Basic and acidic residues" evidence="1">
    <location>
        <begin position="117"/>
        <end position="127"/>
    </location>
</feature>
<evidence type="ECO:0000313" key="4">
    <source>
        <dbReference type="EMBL" id="RRT55019.1"/>
    </source>
</evidence>
<dbReference type="EMBL" id="AMZH03010292">
    <property type="protein sequence ID" value="RRT55019.1"/>
    <property type="molecule type" value="Genomic_DNA"/>
</dbReference>
<dbReference type="Pfam" id="PF05553">
    <property type="entry name" value="DUF761"/>
    <property type="match status" value="1"/>
</dbReference>